<sequence>MTVTELRAHLKRRGLKSSGNKAELIQRALNAEKESMPTTSHSIKKQSAVVDRLKREDVPNLGYCVVDTSAEDTAKISTGVIVIGNNSRELIDAMAAVCTASAFLETSHLIKGWDYLIGTKRCEKVGLIAFGDEALELAMNLQEAWSVVIAWQISSVPKKLPTCPTLVLIEPTFLDVATQTKQLLLEQSFDCLVRVTHSLPSIELNSNFSSIEEDQSRAYSQPYSYFAVQDDPELQDETILLATAWLDLYLRPADRHRTAGPKASTLWID</sequence>
<dbReference type="InterPro" id="IPR003034">
    <property type="entry name" value="SAP_dom"/>
</dbReference>
<dbReference type="Gene3D" id="1.10.720.30">
    <property type="entry name" value="SAP domain"/>
    <property type="match status" value="1"/>
</dbReference>
<dbReference type="EMBL" id="HBIJ01022788">
    <property type="protein sequence ID" value="CAE0374128.1"/>
    <property type="molecule type" value="Transcribed_RNA"/>
</dbReference>
<reference evidence="2" key="1">
    <citation type="submission" date="2021-01" db="EMBL/GenBank/DDBJ databases">
        <authorList>
            <person name="Corre E."/>
            <person name="Pelletier E."/>
            <person name="Niang G."/>
            <person name="Scheremetjew M."/>
            <person name="Finn R."/>
            <person name="Kale V."/>
            <person name="Holt S."/>
            <person name="Cochrane G."/>
            <person name="Meng A."/>
            <person name="Brown T."/>
            <person name="Cohen L."/>
        </authorList>
    </citation>
    <scope>NUCLEOTIDE SEQUENCE</scope>
    <source>
        <strain evidence="2">CCMP1510</strain>
    </source>
</reference>
<protein>
    <recommendedName>
        <fullName evidence="1">SAP domain-containing protein</fullName>
    </recommendedName>
</protein>
<dbReference type="AlphaFoldDB" id="A0A7S3K6C0"/>
<dbReference type="SMART" id="SM00513">
    <property type="entry name" value="SAP"/>
    <property type="match status" value="1"/>
</dbReference>
<proteinExistence type="predicted"/>
<dbReference type="Pfam" id="PF02037">
    <property type="entry name" value="SAP"/>
    <property type="match status" value="1"/>
</dbReference>
<name>A0A7S3K6C0_9STRA</name>
<feature type="domain" description="SAP" evidence="1">
    <location>
        <begin position="1"/>
        <end position="32"/>
    </location>
</feature>
<evidence type="ECO:0000313" key="2">
    <source>
        <dbReference type="EMBL" id="CAE0374128.1"/>
    </source>
</evidence>
<organism evidence="2">
    <name type="scientific">Aureoumbra lagunensis</name>
    <dbReference type="NCBI Taxonomy" id="44058"/>
    <lineage>
        <taxon>Eukaryota</taxon>
        <taxon>Sar</taxon>
        <taxon>Stramenopiles</taxon>
        <taxon>Ochrophyta</taxon>
        <taxon>Pelagophyceae</taxon>
        <taxon>Pelagomonadales</taxon>
        <taxon>Aureoumbra</taxon>
    </lineage>
</organism>
<evidence type="ECO:0000259" key="1">
    <source>
        <dbReference type="PROSITE" id="PS50800"/>
    </source>
</evidence>
<gene>
    <name evidence="2" type="ORF">ALAG00032_LOCUS14931</name>
</gene>
<dbReference type="SUPFAM" id="SSF68906">
    <property type="entry name" value="SAP domain"/>
    <property type="match status" value="1"/>
</dbReference>
<dbReference type="InterPro" id="IPR036361">
    <property type="entry name" value="SAP_dom_sf"/>
</dbReference>
<accession>A0A7S3K6C0</accession>
<dbReference type="PROSITE" id="PS50800">
    <property type="entry name" value="SAP"/>
    <property type="match status" value="1"/>
</dbReference>